<feature type="compositionally biased region" description="Basic residues" evidence="7">
    <location>
        <begin position="324"/>
        <end position="337"/>
    </location>
</feature>
<comment type="function">
    <text evidence="1">Catalyzes the last step of tRNA splicing, the transfer of the splice junction 2'-phosphate from ligated tRNA to NAD to produce ADP-ribose 1''-2'' cyclic phosphate.</text>
</comment>
<dbReference type="GO" id="GO:0000215">
    <property type="term" value="F:tRNA 2'-phosphotransferase activity"/>
    <property type="evidence" value="ECO:0007669"/>
    <property type="project" value="UniProtKB-EC"/>
</dbReference>
<dbReference type="EMBL" id="ML986497">
    <property type="protein sequence ID" value="KAF2275429.1"/>
    <property type="molecule type" value="Genomic_DNA"/>
</dbReference>
<keyword evidence="5" id="KW-0520">NAD</keyword>
<feature type="compositionally biased region" description="Basic and acidic residues" evidence="7">
    <location>
        <begin position="1"/>
        <end position="25"/>
    </location>
</feature>
<proteinExistence type="inferred from homology"/>
<dbReference type="GeneID" id="54554807"/>
<evidence type="ECO:0000256" key="4">
    <source>
        <dbReference type="ARBA" id="ARBA00022679"/>
    </source>
</evidence>
<evidence type="ECO:0000256" key="3">
    <source>
        <dbReference type="ARBA" id="ARBA00012007"/>
    </source>
</evidence>
<dbReference type="Pfam" id="PF01885">
    <property type="entry name" value="PTS_2-RNA"/>
    <property type="match status" value="1"/>
</dbReference>
<evidence type="ECO:0000256" key="2">
    <source>
        <dbReference type="ARBA" id="ARBA00009836"/>
    </source>
</evidence>
<dbReference type="InterPro" id="IPR042080">
    <property type="entry name" value="RNA_2'-PTrans_N"/>
</dbReference>
<comment type="catalytic activity">
    <reaction evidence="6">
        <text>2'-phospho-[ligated tRNA] + NAD(+) = mature tRNA + ADP-alpha-D-ribose 1'',2''-cyclic phosphate + nicotinamide</text>
        <dbReference type="Rhea" id="RHEA:23324"/>
        <dbReference type="Rhea" id="RHEA-COMP:11106"/>
        <dbReference type="Rhea" id="RHEA-COMP:11107"/>
        <dbReference type="ChEBI" id="CHEBI:17154"/>
        <dbReference type="ChEBI" id="CHEBI:57540"/>
        <dbReference type="ChEBI" id="CHEBI:76596"/>
        <dbReference type="ChEBI" id="CHEBI:82883"/>
        <dbReference type="ChEBI" id="CHEBI:85027"/>
        <dbReference type="EC" id="2.7.1.160"/>
    </reaction>
</comment>
<dbReference type="GO" id="GO:0006388">
    <property type="term" value="P:tRNA splicing, via endonucleolytic cleavage and ligation"/>
    <property type="evidence" value="ECO:0007669"/>
    <property type="project" value="TreeGrafter"/>
</dbReference>
<dbReference type="PANTHER" id="PTHR12684:SF2">
    <property type="entry name" value="TRNA 2'-PHOSPHOTRANSFERASE 1"/>
    <property type="match status" value="1"/>
</dbReference>
<evidence type="ECO:0000256" key="7">
    <source>
        <dbReference type="SAM" id="MobiDB-lite"/>
    </source>
</evidence>
<dbReference type="InterPro" id="IPR042081">
    <property type="entry name" value="RNA_2'-PTrans_C"/>
</dbReference>
<dbReference type="PANTHER" id="PTHR12684">
    <property type="entry name" value="PUTATIVE PHOSPHOTRANSFERASE"/>
    <property type="match status" value="1"/>
</dbReference>
<dbReference type="Proteomes" id="UP000800097">
    <property type="component" value="Unassembled WGS sequence"/>
</dbReference>
<dbReference type="Gene3D" id="1.10.10.970">
    <property type="entry name" value="RNA 2'-phosphotransferase, Tpt1/KptA family, N-terminal domain"/>
    <property type="match status" value="1"/>
</dbReference>
<dbReference type="AlphaFoldDB" id="A0A6A6JKL6"/>
<gene>
    <name evidence="8" type="ORF">EI97DRAFT_468001</name>
</gene>
<evidence type="ECO:0000256" key="5">
    <source>
        <dbReference type="ARBA" id="ARBA00023027"/>
    </source>
</evidence>
<dbReference type="EC" id="2.7.1.160" evidence="3"/>
<feature type="compositionally biased region" description="Polar residues" evidence="7">
    <location>
        <begin position="105"/>
        <end position="120"/>
    </location>
</feature>
<comment type="similarity">
    <text evidence="2">Belongs to the KptA/TPT1 family.</text>
</comment>
<dbReference type="InterPro" id="IPR002745">
    <property type="entry name" value="Ptrans_KptA/Tpt1"/>
</dbReference>
<keyword evidence="4" id="KW-0808">Transferase</keyword>
<organism evidence="8 9">
    <name type="scientific">Westerdykella ornata</name>
    <dbReference type="NCBI Taxonomy" id="318751"/>
    <lineage>
        <taxon>Eukaryota</taxon>
        <taxon>Fungi</taxon>
        <taxon>Dikarya</taxon>
        <taxon>Ascomycota</taxon>
        <taxon>Pezizomycotina</taxon>
        <taxon>Dothideomycetes</taxon>
        <taxon>Pleosporomycetidae</taxon>
        <taxon>Pleosporales</taxon>
        <taxon>Sporormiaceae</taxon>
        <taxon>Westerdykella</taxon>
    </lineage>
</organism>
<feature type="region of interest" description="Disordered" evidence="7">
    <location>
        <begin position="208"/>
        <end position="231"/>
    </location>
</feature>
<feature type="compositionally biased region" description="Gly residues" evidence="7">
    <location>
        <begin position="338"/>
        <end position="361"/>
    </location>
</feature>
<evidence type="ECO:0000256" key="6">
    <source>
        <dbReference type="ARBA" id="ARBA00047949"/>
    </source>
</evidence>
<feature type="region of interest" description="Disordered" evidence="7">
    <location>
        <begin position="89"/>
        <end position="137"/>
    </location>
</feature>
<dbReference type="Gene3D" id="3.20.170.30">
    <property type="match status" value="1"/>
</dbReference>
<dbReference type="RefSeq" id="XP_033652968.1">
    <property type="nucleotide sequence ID" value="XM_033801632.1"/>
</dbReference>
<dbReference type="OrthoDB" id="419694at2759"/>
<evidence type="ECO:0000313" key="9">
    <source>
        <dbReference type="Proteomes" id="UP000800097"/>
    </source>
</evidence>
<dbReference type="SUPFAM" id="SSF56399">
    <property type="entry name" value="ADP-ribosylation"/>
    <property type="match status" value="1"/>
</dbReference>
<sequence>MSGRRGGGDRGGGRNPRDMPREQQVSRKVSWLLRHGAEQEGLKLGKGGWVNVADALNTPSLRRLNLSFAELKTIVETNDKQRFSLIPASSLSTSSTNNNHPSSSQDSNPNAPEEPSSTTAPEIPSRPPIDPSNPSAYLIRANQGHSLKLDHEGLLTPITEAAANIPRLCVHGTTEAAWPLILKGGGLRKMSRNHIHCAAGLPRGFKRLEDDDAGGSGGAGGGPDGGGAAPPVISGMRLSSSIIIYIDIRAAMAEGIRFFLSDNGVVLTEGDENGLLPCRFFERVECRKKGRERVLMRDGKVPEGVEVDVEAWEREVGKLGGKGKGGRGGRGGGKRGGRGGGRAKGGDGNGESVGLEQVGGE</sequence>
<feature type="compositionally biased region" description="Low complexity" evidence="7">
    <location>
        <begin position="89"/>
        <end position="104"/>
    </location>
</feature>
<protein>
    <recommendedName>
        <fullName evidence="3">2'-phosphotransferase</fullName>
        <ecNumber evidence="3">2.7.1.160</ecNumber>
    </recommendedName>
</protein>
<accession>A0A6A6JKL6</accession>
<keyword evidence="9" id="KW-1185">Reference proteome</keyword>
<name>A0A6A6JKL6_WESOR</name>
<reference evidence="8" key="1">
    <citation type="journal article" date="2020" name="Stud. Mycol.">
        <title>101 Dothideomycetes genomes: a test case for predicting lifestyles and emergence of pathogens.</title>
        <authorList>
            <person name="Haridas S."/>
            <person name="Albert R."/>
            <person name="Binder M."/>
            <person name="Bloem J."/>
            <person name="Labutti K."/>
            <person name="Salamov A."/>
            <person name="Andreopoulos B."/>
            <person name="Baker S."/>
            <person name="Barry K."/>
            <person name="Bills G."/>
            <person name="Bluhm B."/>
            <person name="Cannon C."/>
            <person name="Castanera R."/>
            <person name="Culley D."/>
            <person name="Daum C."/>
            <person name="Ezra D."/>
            <person name="Gonzalez J."/>
            <person name="Henrissat B."/>
            <person name="Kuo A."/>
            <person name="Liang C."/>
            <person name="Lipzen A."/>
            <person name="Lutzoni F."/>
            <person name="Magnuson J."/>
            <person name="Mondo S."/>
            <person name="Nolan M."/>
            <person name="Ohm R."/>
            <person name="Pangilinan J."/>
            <person name="Park H.-J."/>
            <person name="Ramirez L."/>
            <person name="Alfaro M."/>
            <person name="Sun H."/>
            <person name="Tritt A."/>
            <person name="Yoshinaga Y."/>
            <person name="Zwiers L.-H."/>
            <person name="Turgeon B."/>
            <person name="Goodwin S."/>
            <person name="Spatafora J."/>
            <person name="Crous P."/>
            <person name="Grigoriev I."/>
        </authorList>
    </citation>
    <scope>NUCLEOTIDE SEQUENCE</scope>
    <source>
        <strain evidence="8">CBS 379.55</strain>
    </source>
</reference>
<feature type="region of interest" description="Disordered" evidence="7">
    <location>
        <begin position="318"/>
        <end position="361"/>
    </location>
</feature>
<evidence type="ECO:0000256" key="1">
    <source>
        <dbReference type="ARBA" id="ARBA00003343"/>
    </source>
</evidence>
<evidence type="ECO:0000313" key="8">
    <source>
        <dbReference type="EMBL" id="KAF2275429.1"/>
    </source>
</evidence>
<feature type="compositionally biased region" description="Gly residues" evidence="7">
    <location>
        <begin position="214"/>
        <end position="228"/>
    </location>
</feature>
<feature type="region of interest" description="Disordered" evidence="7">
    <location>
        <begin position="1"/>
        <end position="30"/>
    </location>
</feature>